<dbReference type="InterPro" id="IPR013783">
    <property type="entry name" value="Ig-like_fold"/>
</dbReference>
<feature type="chain" id="PRO_5043489935" description="Ig-like domain-containing protein" evidence="5">
    <location>
        <begin position="21"/>
        <end position="361"/>
    </location>
</feature>
<dbReference type="GO" id="GO:0005615">
    <property type="term" value="C:extracellular space"/>
    <property type="evidence" value="ECO:0007669"/>
    <property type="project" value="TreeGrafter"/>
</dbReference>
<feature type="domain" description="Ig-like" evidence="6">
    <location>
        <begin position="204"/>
        <end position="294"/>
    </location>
</feature>
<dbReference type="GO" id="GO:0006955">
    <property type="term" value="P:immune response"/>
    <property type="evidence" value="ECO:0007669"/>
    <property type="project" value="TreeGrafter"/>
</dbReference>
<dbReference type="SUPFAM" id="SSF54452">
    <property type="entry name" value="MHC antigen-recognition domain"/>
    <property type="match status" value="1"/>
</dbReference>
<keyword evidence="8" id="KW-1185">Reference proteome</keyword>
<organism evidence="7 8">
    <name type="scientific">Pygocentrus nattereri</name>
    <name type="common">Red-bellied piranha</name>
    <dbReference type="NCBI Taxonomy" id="42514"/>
    <lineage>
        <taxon>Eukaryota</taxon>
        <taxon>Metazoa</taxon>
        <taxon>Chordata</taxon>
        <taxon>Craniata</taxon>
        <taxon>Vertebrata</taxon>
        <taxon>Euteleostomi</taxon>
        <taxon>Actinopterygii</taxon>
        <taxon>Neopterygii</taxon>
        <taxon>Teleostei</taxon>
        <taxon>Ostariophysi</taxon>
        <taxon>Characiformes</taxon>
        <taxon>Characoidei</taxon>
        <taxon>Pygocentrus</taxon>
    </lineage>
</organism>
<dbReference type="InterPro" id="IPR050208">
    <property type="entry name" value="MHC_class-I_related"/>
</dbReference>
<keyword evidence="4" id="KW-0472">Membrane</keyword>
<evidence type="ECO:0000313" key="8">
    <source>
        <dbReference type="Proteomes" id="UP001501920"/>
    </source>
</evidence>
<dbReference type="Proteomes" id="UP001501920">
    <property type="component" value="Chromosome 29"/>
</dbReference>
<dbReference type="STRING" id="42514.ENSPNAP00000027419"/>
<keyword evidence="4" id="KW-0812">Transmembrane</keyword>
<dbReference type="OMA" id="PALIMFR"/>
<dbReference type="Gene3D" id="3.30.500.10">
    <property type="entry name" value="MHC class I-like antigen recognition-like"/>
    <property type="match status" value="1"/>
</dbReference>
<keyword evidence="2" id="KW-0393">Immunoglobulin domain</keyword>
<dbReference type="Ensembl" id="ENSPNAT00000002624.2">
    <property type="protein sequence ID" value="ENSPNAP00000027419.2"/>
    <property type="gene ID" value="ENSPNAG00000012906.2"/>
</dbReference>
<keyword evidence="5" id="KW-0732">Signal</keyword>
<dbReference type="InterPro" id="IPR036179">
    <property type="entry name" value="Ig-like_dom_sf"/>
</dbReference>
<evidence type="ECO:0000259" key="6">
    <source>
        <dbReference type="PROSITE" id="PS50835"/>
    </source>
</evidence>
<dbReference type="InterPro" id="IPR003597">
    <property type="entry name" value="Ig_C1-set"/>
</dbReference>
<evidence type="ECO:0000256" key="3">
    <source>
        <dbReference type="SAM" id="MobiDB-lite"/>
    </source>
</evidence>
<evidence type="ECO:0000256" key="1">
    <source>
        <dbReference type="ARBA" id="ARBA00023180"/>
    </source>
</evidence>
<dbReference type="SUPFAM" id="SSF48726">
    <property type="entry name" value="Immunoglobulin"/>
    <property type="match status" value="1"/>
</dbReference>
<proteinExistence type="predicted"/>
<evidence type="ECO:0000256" key="5">
    <source>
        <dbReference type="SAM" id="SignalP"/>
    </source>
</evidence>
<sequence length="361" mass="41141">MDRNMNRFYILLNILTFAAAAVNTGSHSLCSVATFVVGETPFPEFTVLMMLDDILVTYYDSVVEKTVMKVDLQLNEENQKFADMIFGALHVEMRDRANFLKRHFNYTNGVQTEQRIECCELLSNNKPGGMKMFDAFNGLNGMERDYNVHRHALHTETKWPIVFDTVKLEYNKKLYAYFLHPVCIEALERALKELKNHIFRKVKPRVRLLMKPYDSGGARVSCLATGFYPRHINLTLLRNGQPVSEHLVSGGELLPNGDGTYQMRKSLEISAEELQQKHNYTCTATHLSLDNKLDIHWDYDPGPPIAVIASTVLLVILVCVIAPIAGFIVWKKRRVVSRTSSQSDYSAASTTEEKELEDLKN</sequence>
<dbReference type="PROSITE" id="PS50835">
    <property type="entry name" value="IG_LIKE"/>
    <property type="match status" value="1"/>
</dbReference>
<feature type="compositionally biased region" description="Basic and acidic residues" evidence="3">
    <location>
        <begin position="351"/>
        <end position="361"/>
    </location>
</feature>
<dbReference type="GeneTree" id="ENSGT01120000271825"/>
<feature type="transmembrane region" description="Helical" evidence="4">
    <location>
        <begin position="305"/>
        <end position="330"/>
    </location>
</feature>
<dbReference type="InterPro" id="IPR037055">
    <property type="entry name" value="MHC_I-like_Ag-recog_sf"/>
</dbReference>
<evidence type="ECO:0000313" key="7">
    <source>
        <dbReference type="Ensembl" id="ENSPNAP00000027419.2"/>
    </source>
</evidence>
<reference evidence="7 8" key="1">
    <citation type="submission" date="2020-10" db="EMBL/GenBank/DDBJ databases">
        <title>Pygocentrus nattereri (red-bellied piranha) genome, fPygNat1, primary haplotype.</title>
        <authorList>
            <person name="Myers G."/>
            <person name="Meyer A."/>
            <person name="Karagic N."/>
            <person name="Pippel M."/>
            <person name="Winkler S."/>
            <person name="Tracey A."/>
            <person name="Wood J."/>
            <person name="Formenti G."/>
            <person name="Howe K."/>
            <person name="Fedrigo O."/>
            <person name="Jarvis E.D."/>
        </authorList>
    </citation>
    <scope>NUCLEOTIDE SEQUENCE [LARGE SCALE GENOMIC DNA]</scope>
</reference>
<dbReference type="Pfam" id="PF07654">
    <property type="entry name" value="C1-set"/>
    <property type="match status" value="1"/>
</dbReference>
<keyword evidence="1" id="KW-0325">Glycoprotein</keyword>
<dbReference type="InterPro" id="IPR003006">
    <property type="entry name" value="Ig/MHC_CS"/>
</dbReference>
<dbReference type="GO" id="GO:0009897">
    <property type="term" value="C:external side of plasma membrane"/>
    <property type="evidence" value="ECO:0007669"/>
    <property type="project" value="TreeGrafter"/>
</dbReference>
<reference evidence="7" key="3">
    <citation type="submission" date="2025-09" db="UniProtKB">
        <authorList>
            <consortium name="Ensembl"/>
        </authorList>
    </citation>
    <scope>IDENTIFICATION</scope>
</reference>
<dbReference type="PANTHER" id="PTHR16675:SF191">
    <property type="entry name" value="CLASS I HISTOCOMPATIBILITY ANTIGEN, F10 ALPHA CHAIN-LIKE-RELATED"/>
    <property type="match status" value="1"/>
</dbReference>
<protein>
    <recommendedName>
        <fullName evidence="6">Ig-like domain-containing protein</fullName>
    </recommendedName>
</protein>
<dbReference type="InterPro" id="IPR011162">
    <property type="entry name" value="MHC_I/II-like_Ag-recog"/>
</dbReference>
<reference evidence="7" key="2">
    <citation type="submission" date="2025-08" db="UniProtKB">
        <authorList>
            <consortium name="Ensembl"/>
        </authorList>
    </citation>
    <scope>IDENTIFICATION</scope>
</reference>
<feature type="compositionally biased region" description="Polar residues" evidence="3">
    <location>
        <begin position="341"/>
        <end position="350"/>
    </location>
</feature>
<dbReference type="AlphaFoldDB" id="A0A3B4DWQ5"/>
<dbReference type="Gene3D" id="2.60.40.10">
    <property type="entry name" value="Immunoglobulins"/>
    <property type="match status" value="1"/>
</dbReference>
<name>A0A3B4DWQ5_PYGNA</name>
<dbReference type="PANTHER" id="PTHR16675">
    <property type="entry name" value="MHC CLASS I-RELATED"/>
    <property type="match status" value="1"/>
</dbReference>
<accession>A0A3B4DWQ5</accession>
<feature type="region of interest" description="Disordered" evidence="3">
    <location>
        <begin position="341"/>
        <end position="361"/>
    </location>
</feature>
<feature type="signal peptide" evidence="5">
    <location>
        <begin position="1"/>
        <end position="20"/>
    </location>
</feature>
<dbReference type="PROSITE" id="PS00290">
    <property type="entry name" value="IG_MHC"/>
    <property type="match status" value="1"/>
</dbReference>
<keyword evidence="4" id="KW-1133">Transmembrane helix</keyword>
<evidence type="ECO:0000256" key="4">
    <source>
        <dbReference type="SAM" id="Phobius"/>
    </source>
</evidence>
<evidence type="ECO:0000256" key="2">
    <source>
        <dbReference type="ARBA" id="ARBA00023319"/>
    </source>
</evidence>
<dbReference type="InterPro" id="IPR007110">
    <property type="entry name" value="Ig-like_dom"/>
</dbReference>
<dbReference type="SMART" id="SM00407">
    <property type="entry name" value="IGc1"/>
    <property type="match status" value="1"/>
</dbReference>